<reference evidence="2 3" key="1">
    <citation type="journal article" date="2003" name="Proc. Natl. Acad. Sci. U.S.A.">
        <title>The complete genome sequence of the carcinogenic bacterium Helicobacter hepaticus.</title>
        <authorList>
            <person name="Suerbaum S."/>
            <person name="Josenhans C."/>
            <person name="Sterzenbach T."/>
            <person name="Drescher B."/>
            <person name="Brandt P."/>
            <person name="Bell M."/>
            <person name="Droege M."/>
            <person name="Fartmann B."/>
            <person name="Fischer H.-P."/>
            <person name="Ge Z."/>
            <person name="Hoerster A."/>
            <person name="Holland R."/>
            <person name="Klein K."/>
            <person name="Koenig J."/>
            <person name="Macko L."/>
            <person name="Mendz G.L."/>
            <person name="Nyakatura G."/>
            <person name="Schauer D.B."/>
            <person name="Shen Z."/>
            <person name="Weber J."/>
            <person name="Frosch M."/>
            <person name="Fox J.G."/>
        </authorList>
    </citation>
    <scope>NUCLEOTIDE SEQUENCE [LARGE SCALE GENOMIC DNA]</scope>
    <source>
        <strain evidence="3">ATCC 51449 / 3B1</strain>
    </source>
</reference>
<keyword evidence="1" id="KW-0732">Signal</keyword>
<gene>
    <name evidence="2" type="ordered locus">HH_1651</name>
</gene>
<organism evidence="2 3">
    <name type="scientific">Helicobacter hepaticus (strain ATCC 51449 / 3B1)</name>
    <dbReference type="NCBI Taxonomy" id="235279"/>
    <lineage>
        <taxon>Bacteria</taxon>
        <taxon>Pseudomonadati</taxon>
        <taxon>Campylobacterota</taxon>
        <taxon>Epsilonproteobacteria</taxon>
        <taxon>Campylobacterales</taxon>
        <taxon>Helicobacteraceae</taxon>
        <taxon>Helicobacter</taxon>
    </lineage>
</organism>
<dbReference type="PROSITE" id="PS51257">
    <property type="entry name" value="PROKAR_LIPOPROTEIN"/>
    <property type="match status" value="1"/>
</dbReference>
<sequence>MKKYCIYILWGMLISVLLVACSDKPTDSTPDQAPPEKPALILEGNESLEKLMDKIFENNVYSTTTDELMRSFLPKEVQKNADTDKFIPVEHKRYEVAQLFRQAYFQNKTHQIQSKTLEEAFALKKEWNVLCTSAQPYEKLPILQRLNTEIEISLSLLLLNSQDEVDTLERLLSQQYQSAKGTGELNTIIESQMQVRLLILFGLYHLDLINESKEEHSESFKLRSTLGANLAQYQDFLPKEHYEVYHRAFMLLNHAILKEQAPLDRILVKLLEFLPSLEQNIGNEDWYLHLERVKNAYEISKTQDFSSPKAQELIQIAQNPHKNVYDNALIGNYLYGLDYLTLTLLNNDVANNLSLALDSLQKDFKHFQIFQHHFEPSSFQNYIASMFIGAYALYNTRQNQERFNELLHLIKSELSQYNDVISDENKDLYQDALFVLEQMDKTKFLQITLTEAKPEEEAGYIKIRLNLSPFEIESIKSIVSKENNALKENLPVCLTPQEVDFMLSLVYQAYKTQDVRGVAPEMFKIRLEEVFGIENLEHQKQFKDAQGKEWGREYLIDFDRFMLLGVADRACYVQSLILDEKLSVLQEKQKICGYNLYFDKENGLITNEILPSRILEIIADGNVYYRLREADLNLNKFIFYNDEIALESLKNAQDLGEILPVLLTTFSHMKDYLNNRLSPQQTQEIILRAKQKPCAK</sequence>
<keyword evidence="3" id="KW-1185">Reference proteome</keyword>
<name>Q7VFM4_HELHP</name>
<dbReference type="HOGENOM" id="CLU_414344_0_0_7"/>
<proteinExistence type="predicted"/>
<dbReference type="KEGG" id="hhe:HH_1651"/>
<dbReference type="RefSeq" id="WP_011116491.1">
    <property type="nucleotide sequence ID" value="NC_004917.1"/>
</dbReference>
<dbReference type="AlphaFoldDB" id="Q7VFM4"/>
<protein>
    <submittedName>
        <fullName evidence="2">Uncharacterized protein</fullName>
    </submittedName>
</protein>
<dbReference type="EMBL" id="AE017125">
    <property type="protein sequence ID" value="AAP78248.1"/>
    <property type="molecule type" value="Genomic_DNA"/>
</dbReference>
<evidence type="ECO:0000256" key="1">
    <source>
        <dbReference type="SAM" id="SignalP"/>
    </source>
</evidence>
<accession>Q7VFM4</accession>
<evidence type="ECO:0000313" key="3">
    <source>
        <dbReference type="Proteomes" id="UP000002495"/>
    </source>
</evidence>
<evidence type="ECO:0000313" key="2">
    <source>
        <dbReference type="EMBL" id="AAP78248.1"/>
    </source>
</evidence>
<dbReference type="Proteomes" id="UP000002495">
    <property type="component" value="Chromosome"/>
</dbReference>
<dbReference type="STRING" id="235279.HH_1651"/>
<feature type="chain" id="PRO_5004292753" evidence="1">
    <location>
        <begin position="21"/>
        <end position="696"/>
    </location>
</feature>
<feature type="signal peptide" evidence="1">
    <location>
        <begin position="1"/>
        <end position="20"/>
    </location>
</feature>
<dbReference type="OrthoDB" id="5316935at2"/>